<keyword evidence="2" id="KW-1185">Reference proteome</keyword>
<accession>A0A9P5VDU9</accession>
<dbReference type="AlphaFoldDB" id="A0A9P5VDU9"/>
<dbReference type="EMBL" id="JAAAUQ010000133">
    <property type="protein sequence ID" value="KAF9154133.1"/>
    <property type="molecule type" value="Genomic_DNA"/>
</dbReference>
<dbReference type="Gene3D" id="3.80.10.10">
    <property type="entry name" value="Ribonuclease Inhibitor"/>
    <property type="match status" value="1"/>
</dbReference>
<proteinExistence type="predicted"/>
<dbReference type="Proteomes" id="UP000748756">
    <property type="component" value="Unassembled WGS sequence"/>
</dbReference>
<organism evidence="1 2">
    <name type="scientific">Linnemannia schmuckeri</name>
    <dbReference type="NCBI Taxonomy" id="64567"/>
    <lineage>
        <taxon>Eukaryota</taxon>
        <taxon>Fungi</taxon>
        <taxon>Fungi incertae sedis</taxon>
        <taxon>Mucoromycota</taxon>
        <taxon>Mortierellomycotina</taxon>
        <taxon>Mortierellomycetes</taxon>
        <taxon>Mortierellales</taxon>
        <taxon>Mortierellaceae</taxon>
        <taxon>Linnemannia</taxon>
    </lineage>
</organism>
<gene>
    <name evidence="1" type="ORF">BG015_001767</name>
</gene>
<dbReference type="OrthoDB" id="2352884at2759"/>
<comment type="caution">
    <text evidence="1">The sequence shown here is derived from an EMBL/GenBank/DDBJ whole genome shotgun (WGS) entry which is preliminary data.</text>
</comment>
<reference evidence="1" key="1">
    <citation type="journal article" date="2020" name="Fungal Divers.">
        <title>Resolving the Mortierellaceae phylogeny through synthesis of multi-gene phylogenetics and phylogenomics.</title>
        <authorList>
            <person name="Vandepol N."/>
            <person name="Liber J."/>
            <person name="Desiro A."/>
            <person name="Na H."/>
            <person name="Kennedy M."/>
            <person name="Barry K."/>
            <person name="Grigoriev I.V."/>
            <person name="Miller A.N."/>
            <person name="O'Donnell K."/>
            <person name="Stajich J.E."/>
            <person name="Bonito G."/>
        </authorList>
    </citation>
    <scope>NUCLEOTIDE SEQUENCE</scope>
    <source>
        <strain evidence="1">NRRL 6426</strain>
    </source>
</reference>
<protein>
    <submittedName>
        <fullName evidence="1">Uncharacterized protein</fullName>
    </submittedName>
</protein>
<dbReference type="InterPro" id="IPR032675">
    <property type="entry name" value="LRR_dom_sf"/>
</dbReference>
<evidence type="ECO:0000313" key="1">
    <source>
        <dbReference type="EMBL" id="KAF9154133.1"/>
    </source>
</evidence>
<name>A0A9P5VDU9_9FUNG</name>
<dbReference type="SUPFAM" id="SSF52047">
    <property type="entry name" value="RNI-like"/>
    <property type="match status" value="1"/>
</dbReference>
<evidence type="ECO:0000313" key="2">
    <source>
        <dbReference type="Proteomes" id="UP000748756"/>
    </source>
</evidence>
<sequence>MESAVTRFWNLPELIKMVLQYSTCQTIARLMRTNSSLYRNGPLVLYHTISSFQTWRMFSGSAGIRGLIKHAEHVRSISLAREFCLRFIVGVSSDSADASSSRGDIVFPPLPNLTSFTCELERSYGSSHSQSEATIKRDAFPTSIARALQGCPRLVSLQLGQLFIDDEKFVDSLCASISVLQMLETIDVTLLIPKVGPSDEIVAKFFFSLPQLIKTASIVVTSRYGKSDTATDGDRSSPAFPRRKEPLRKLTSLRAQFPGGFDADTVLAMIDHCPEVVTLEVPVLDRGQDEGYVAQHIVHCCPKLANLSLHFDDNCDVSTSLMTEIIKGMPEDTLQSIYVEGYHDHDTNLADSLQRHFGSLVKVEFEDTGHFDGYFLQTILHGCQVLEVLSVDGRRAECFEVPLKDVLLYRWVSKALRVLQFAVKFPNMQELDAMEIPASVSESKSKSKSGVITEAQKKGSTPLGKLYRKIQFLKNLENLQLQLSLDDREESLKFTSSGPGFLYGGEVKTGRPLSYHRFETLKELKTNPMYGWGSDSDDYASS</sequence>